<dbReference type="SMART" id="SM00510">
    <property type="entry name" value="TFS2M"/>
    <property type="match status" value="1"/>
</dbReference>
<evidence type="ECO:0000313" key="4">
    <source>
        <dbReference type="Proteomes" id="UP000694388"/>
    </source>
</evidence>
<dbReference type="GO" id="GO:0005634">
    <property type="term" value="C:nucleus"/>
    <property type="evidence" value="ECO:0007669"/>
    <property type="project" value="TreeGrafter"/>
</dbReference>
<feature type="compositionally biased region" description="Polar residues" evidence="1">
    <location>
        <begin position="1680"/>
        <end position="1693"/>
    </location>
</feature>
<feature type="compositionally biased region" description="Basic and acidic residues" evidence="1">
    <location>
        <begin position="751"/>
        <end position="767"/>
    </location>
</feature>
<feature type="region of interest" description="Disordered" evidence="1">
    <location>
        <begin position="1421"/>
        <end position="1451"/>
    </location>
</feature>
<feature type="region of interest" description="Disordered" evidence="1">
    <location>
        <begin position="1660"/>
        <end position="1693"/>
    </location>
</feature>
<evidence type="ECO:0000259" key="2">
    <source>
        <dbReference type="PROSITE" id="PS51321"/>
    </source>
</evidence>
<feature type="compositionally biased region" description="Pro residues" evidence="1">
    <location>
        <begin position="1484"/>
        <end position="1503"/>
    </location>
</feature>
<feature type="compositionally biased region" description="Basic and acidic residues" evidence="1">
    <location>
        <begin position="277"/>
        <end position="287"/>
    </location>
</feature>
<feature type="compositionally biased region" description="Polar residues" evidence="1">
    <location>
        <begin position="51"/>
        <end position="60"/>
    </location>
</feature>
<feature type="compositionally biased region" description="Basic and acidic residues" evidence="1">
    <location>
        <begin position="1129"/>
        <end position="1143"/>
    </location>
</feature>
<dbReference type="PANTHER" id="PTHR11477">
    <property type="entry name" value="TRANSCRIPTION FACTOR S-II ZINC FINGER DOMAIN-CONTAINING PROTEIN"/>
    <property type="match status" value="1"/>
</dbReference>
<reference evidence="3" key="1">
    <citation type="submission" date="2025-08" db="UniProtKB">
        <authorList>
            <consortium name="Ensembl"/>
        </authorList>
    </citation>
    <scope>IDENTIFICATION</scope>
</reference>
<evidence type="ECO:0000256" key="1">
    <source>
        <dbReference type="SAM" id="MobiDB-lite"/>
    </source>
</evidence>
<feature type="compositionally biased region" description="Polar residues" evidence="1">
    <location>
        <begin position="1055"/>
        <end position="1070"/>
    </location>
</feature>
<feature type="region of interest" description="Disordered" evidence="1">
    <location>
        <begin position="1464"/>
        <end position="1506"/>
    </location>
</feature>
<name>A0A8C4R4B3_EPTBU</name>
<accession>A0A8C4R4B3</accession>
<feature type="region of interest" description="Disordered" evidence="1">
    <location>
        <begin position="748"/>
        <end position="877"/>
    </location>
</feature>
<feature type="compositionally biased region" description="Basic and acidic residues" evidence="1">
    <location>
        <begin position="1151"/>
        <end position="1167"/>
    </location>
</feature>
<protein>
    <recommendedName>
        <fullName evidence="2">TFIIS central domain-containing protein</fullName>
    </recommendedName>
</protein>
<feature type="domain" description="TFIIS central" evidence="2">
    <location>
        <begin position="596"/>
        <end position="716"/>
    </location>
</feature>
<dbReference type="Gene3D" id="1.10.472.30">
    <property type="entry name" value="Transcription elongation factor S-II, central domain"/>
    <property type="match status" value="1"/>
</dbReference>
<feature type="compositionally biased region" description="Basic and acidic residues" evidence="1">
    <location>
        <begin position="790"/>
        <end position="801"/>
    </location>
</feature>
<feature type="compositionally biased region" description="Polar residues" evidence="1">
    <location>
        <begin position="1078"/>
        <end position="1089"/>
    </location>
</feature>
<dbReference type="Pfam" id="PF07500">
    <property type="entry name" value="TFIIS_M"/>
    <property type="match status" value="1"/>
</dbReference>
<sequence>MDLLAAEISELSGKSPVDPDLRSIPYRAPQSTHHGPWSLSPSGPPRGETPIPSNISTEASPTPACLPRGPLTTILASDHGLSFGPANGLLQPGCSNLGLLNGSDDLNYDVHAVYNDMGSTVYPPFPPYPWNGQSQQELSSSGILEQEEGILTRQHQSLQDAKQCSTSAAQDSWISKCINSNCIIVEVDRQLQERNKDMERTDESKDEEIVKSTIKDNFQSTDTTQVKRTIVDQMTNDNECHNEKINCQSSPLSKDVLNVDPSPEKDEGTIHSSSTTFEKKVKGEGDQGKPLNVQATMEDVTQVEDQKLQQFGVGKIDRVQNETLEQDVEKVNSTQPEFHKDRKEDKFESDICSSKEAESQCTGSRGRHWKANEPAAPSPSFAPGSAECLGPNCRNTPAASSAFCSHRCILQQAACAIQQFERGQRTYKSGMPPTLVSIKQETISFIVCNDKEDAPIGDTGIDKEVVNGEHIIVNGTAGDLQLLGDTSKETDATGVRRFSDTAHGQQAQPKNKINKNGIPASSFYKTALQKSKKLCLQSRLELGTGAVLHLRKPSMERKPRLHLVEGKGSKNNFGNAERIKENAPASKSSHAGDLSSRQIVRRGLKDTLSLRLRENEDLSTTLKDVMKIAAGIEKELHSLFGSTSAKYKMKYRSLLFNLKDFKNPGLSHRVLTRDISPSELVNATPEQLASPELAGWRKRENEHMIELIEKEQQLKEHRPTAKITHKGLVEIGEPASLVDLQDSLSASEMPLTEKLHKGKERSGKNKMEVTGGQEGSFEHDNDCDGTTSKVSDEQPSEHSDCSCRTSPQECGHEKAFPGSPWPVPQPQPSKAEGTGVGFEALPGSVPCQTDGMGDNQLEGTDRSEEKTNDDSCPEATQGGLSKDAIVLQAKEQHPSEILGAKHGCGYIWKGFLCLPNVAKVVVKAYPVTGLFDNLTEDLPDSILIGGRISPHIVWDYLEKVKTVATKGISIIHFHPASEDEQEGYSALFTYLSKRQRCGVISASSQAVKDLYIVPYGTSNEVPANLLPQIQANTTYAESILGVLVQVRVRREPADEQSSTPSYSEQKMTSRASRKCKQNETSACVMSGSESAAGELKKAAKGDKSKESALHLAPKSSTATKSHCAIPAAEKPENNETPTARKADLSSSESAKGPDKSGIRNERFEHTSTEYSCPSELGDCVSTFPERGTVNAQKGSFQGGKMCSGLNFERDEGIATKFQPNDGKRIIKETNIAIDPVPRRQSHSSHSATKDKATGSGDCFDFEKWDVVRSNSISDPRINRLTLTKEGYLPRNTLQSDDVCTQSVKGDSQRLSLDLLQEIQRLLSKNIDCKLRESATLAEQIVEQDVKSSCNKRIWSSDSEMHKESDNNFNLVDYQTFDYQHGLQSKLPSKYNTEHESLVKTPFSRPASTATHKLDTGQMESYREMSHGSELDWQQQQKMSRPSLKRLQPSSSLDEMVHSNYLSKQSRGLLPTPPTDLSIQHHGPVIPPPPLPPPLPPPPPPPFQPMRSEPHGYPFPPFNPPPFTNPGYPAFWPPRMRFFPFRPPPPWGFQRPPRYARHCNPRFSSQRFRPFNADLEHVPLPPTVCYSEDLDCENSPVTSEVSHDFSAKSIAPQTAEQLKAHYDKSAISHMHPQGNQHLSRQSIPHVLGQVQSDIDNIPLRLQSDRNQGNCPSAQAPDCFDSQESNSPPMSPLSV</sequence>
<feature type="region of interest" description="Disordered" evidence="1">
    <location>
        <begin position="1"/>
        <end position="65"/>
    </location>
</feature>
<dbReference type="PANTHER" id="PTHR11477:SF51">
    <property type="entry name" value="PROTEIN PARTNER OF SNF, ISOFORM B"/>
    <property type="match status" value="1"/>
</dbReference>
<proteinExistence type="predicted"/>
<dbReference type="InterPro" id="IPR036575">
    <property type="entry name" value="TFIIS_cen_dom_sf"/>
</dbReference>
<dbReference type="GeneTree" id="ENSGT00940000155080"/>
<feature type="compositionally biased region" description="Basic and acidic residues" evidence="1">
    <location>
        <begin position="1094"/>
        <end position="1108"/>
    </location>
</feature>
<dbReference type="PROSITE" id="PS51321">
    <property type="entry name" value="TFIIS_CENTRAL"/>
    <property type="match status" value="1"/>
</dbReference>
<organism evidence="3 4">
    <name type="scientific">Eptatretus burgeri</name>
    <name type="common">Inshore hagfish</name>
    <dbReference type="NCBI Taxonomy" id="7764"/>
    <lineage>
        <taxon>Eukaryota</taxon>
        <taxon>Metazoa</taxon>
        <taxon>Chordata</taxon>
        <taxon>Craniata</taxon>
        <taxon>Vertebrata</taxon>
        <taxon>Cyclostomata</taxon>
        <taxon>Myxini</taxon>
        <taxon>Myxiniformes</taxon>
        <taxon>Myxinidae</taxon>
        <taxon>Eptatretinae</taxon>
        <taxon>Eptatretus</taxon>
    </lineage>
</organism>
<dbReference type="InterPro" id="IPR012921">
    <property type="entry name" value="SPOC_C"/>
</dbReference>
<dbReference type="Proteomes" id="UP000694388">
    <property type="component" value="Unplaced"/>
</dbReference>
<dbReference type="Pfam" id="PF07744">
    <property type="entry name" value="SPOC"/>
    <property type="match status" value="1"/>
</dbReference>
<keyword evidence="4" id="KW-1185">Reference proteome</keyword>
<dbReference type="SUPFAM" id="SSF46942">
    <property type="entry name" value="Elongation factor TFIIS domain 2"/>
    <property type="match status" value="1"/>
</dbReference>
<dbReference type="InterPro" id="IPR003618">
    <property type="entry name" value="TFIIS_cen_dom"/>
</dbReference>
<dbReference type="GO" id="GO:0006351">
    <property type="term" value="P:DNA-templated transcription"/>
    <property type="evidence" value="ECO:0007669"/>
    <property type="project" value="InterPro"/>
</dbReference>
<feature type="compositionally biased region" description="Basic and acidic residues" evidence="1">
    <location>
        <begin position="859"/>
        <end position="869"/>
    </location>
</feature>
<evidence type="ECO:0000313" key="3">
    <source>
        <dbReference type="Ensembl" id="ENSEBUP00000024514.1"/>
    </source>
</evidence>
<feature type="region of interest" description="Disordered" evidence="1">
    <location>
        <begin position="261"/>
        <end position="290"/>
    </location>
</feature>
<feature type="region of interest" description="Disordered" evidence="1">
    <location>
        <begin position="1051"/>
        <end position="1171"/>
    </location>
</feature>
<dbReference type="Ensembl" id="ENSEBUT00000025090.1">
    <property type="protein sequence ID" value="ENSEBUP00000024514.1"/>
    <property type="gene ID" value="ENSEBUG00000015118.1"/>
</dbReference>
<feature type="region of interest" description="Disordered" evidence="1">
    <location>
        <begin position="358"/>
        <end position="382"/>
    </location>
</feature>
<reference evidence="3" key="2">
    <citation type="submission" date="2025-09" db="UniProtKB">
        <authorList>
            <consortium name="Ensembl"/>
        </authorList>
    </citation>
    <scope>IDENTIFICATION</scope>
</reference>